<comment type="caution">
    <text evidence="2">The sequence shown here is derived from an EMBL/GenBank/DDBJ whole genome shotgun (WGS) entry which is preliminary data.</text>
</comment>
<dbReference type="AlphaFoldDB" id="A0A392SYU1"/>
<proteinExistence type="predicted"/>
<evidence type="ECO:0000313" key="2">
    <source>
        <dbReference type="EMBL" id="MCI53642.1"/>
    </source>
</evidence>
<feature type="compositionally biased region" description="Polar residues" evidence="1">
    <location>
        <begin position="1"/>
        <end position="12"/>
    </location>
</feature>
<dbReference type="EMBL" id="LXQA010466548">
    <property type="protein sequence ID" value="MCI53642.1"/>
    <property type="molecule type" value="Genomic_DNA"/>
</dbReference>
<dbReference type="Proteomes" id="UP000265520">
    <property type="component" value="Unassembled WGS sequence"/>
</dbReference>
<reference evidence="2 3" key="1">
    <citation type="journal article" date="2018" name="Front. Plant Sci.">
        <title>Red Clover (Trifolium pratense) and Zigzag Clover (T. medium) - A Picture of Genomic Similarities and Differences.</title>
        <authorList>
            <person name="Dluhosova J."/>
            <person name="Istvanek J."/>
            <person name="Nedelnik J."/>
            <person name="Repkova J."/>
        </authorList>
    </citation>
    <scope>NUCLEOTIDE SEQUENCE [LARGE SCALE GENOMIC DNA]</scope>
    <source>
        <strain evidence="3">cv. 10/8</strain>
        <tissue evidence="2">Leaf</tissue>
    </source>
</reference>
<evidence type="ECO:0000256" key="1">
    <source>
        <dbReference type="SAM" id="MobiDB-lite"/>
    </source>
</evidence>
<accession>A0A392SYU1</accession>
<feature type="region of interest" description="Disordered" evidence="1">
    <location>
        <begin position="1"/>
        <end position="33"/>
    </location>
</feature>
<keyword evidence="3" id="KW-1185">Reference proteome</keyword>
<evidence type="ECO:0000313" key="3">
    <source>
        <dbReference type="Proteomes" id="UP000265520"/>
    </source>
</evidence>
<feature type="compositionally biased region" description="Acidic residues" evidence="1">
    <location>
        <begin position="23"/>
        <end position="33"/>
    </location>
</feature>
<sequence>AMSTSSQGSMASNMFEGLAGESQPDDEPTPEDFWDALIQNMAQQSQKGKTPQ</sequence>
<feature type="non-terminal residue" evidence="2">
    <location>
        <position position="1"/>
    </location>
</feature>
<organism evidence="2 3">
    <name type="scientific">Trifolium medium</name>
    <dbReference type="NCBI Taxonomy" id="97028"/>
    <lineage>
        <taxon>Eukaryota</taxon>
        <taxon>Viridiplantae</taxon>
        <taxon>Streptophyta</taxon>
        <taxon>Embryophyta</taxon>
        <taxon>Tracheophyta</taxon>
        <taxon>Spermatophyta</taxon>
        <taxon>Magnoliopsida</taxon>
        <taxon>eudicotyledons</taxon>
        <taxon>Gunneridae</taxon>
        <taxon>Pentapetalae</taxon>
        <taxon>rosids</taxon>
        <taxon>fabids</taxon>
        <taxon>Fabales</taxon>
        <taxon>Fabaceae</taxon>
        <taxon>Papilionoideae</taxon>
        <taxon>50 kb inversion clade</taxon>
        <taxon>NPAAA clade</taxon>
        <taxon>Hologalegina</taxon>
        <taxon>IRL clade</taxon>
        <taxon>Trifolieae</taxon>
        <taxon>Trifolium</taxon>
    </lineage>
</organism>
<protein>
    <submittedName>
        <fullName evidence="2">Uncharacterized protein</fullName>
    </submittedName>
</protein>
<name>A0A392SYU1_9FABA</name>